<proteinExistence type="inferred from homology"/>
<reference evidence="21" key="1">
    <citation type="submission" date="2016-04" db="EMBL/GenBank/DDBJ databases">
        <authorList>
            <person name="Guldener U."/>
            <person name="Guldener U."/>
        </authorList>
    </citation>
    <scope>NUCLEOTIDE SEQUENCE [LARGE SCALE GENOMIC DNA]</scope>
    <source>
        <strain evidence="21">UB2112</strain>
    </source>
</reference>
<evidence type="ECO:0000256" key="3">
    <source>
        <dbReference type="ARBA" id="ARBA00022643"/>
    </source>
</evidence>
<name>A0A1K0FYN6_9BASI</name>
<feature type="region of interest" description="Disordered" evidence="17">
    <location>
        <begin position="114"/>
        <end position="133"/>
    </location>
</feature>
<dbReference type="AlphaFoldDB" id="A0A1K0FYN6"/>
<dbReference type="GO" id="GO:0006397">
    <property type="term" value="P:mRNA processing"/>
    <property type="evidence" value="ECO:0007669"/>
    <property type="project" value="UniProtKB-KW"/>
</dbReference>
<evidence type="ECO:0000256" key="13">
    <source>
        <dbReference type="ARBA" id="ARBA00048342"/>
    </source>
</evidence>
<keyword evidence="7" id="KW-0560">Oxidoreductase</keyword>
<dbReference type="Pfam" id="PF01207">
    <property type="entry name" value="Dus"/>
    <property type="match status" value="1"/>
</dbReference>
<evidence type="ECO:0000256" key="9">
    <source>
        <dbReference type="ARBA" id="ARBA00038313"/>
    </source>
</evidence>
<comment type="catalytic activity">
    <reaction evidence="11">
        <text>5,6-dihydrouridine(17) in tRNA + NAD(+) = uridine(17) in tRNA + NADH + H(+)</text>
        <dbReference type="Rhea" id="RHEA:53372"/>
        <dbReference type="Rhea" id="RHEA-COMP:13541"/>
        <dbReference type="Rhea" id="RHEA-COMP:13542"/>
        <dbReference type="ChEBI" id="CHEBI:15378"/>
        <dbReference type="ChEBI" id="CHEBI:57540"/>
        <dbReference type="ChEBI" id="CHEBI:57945"/>
        <dbReference type="ChEBI" id="CHEBI:65315"/>
        <dbReference type="ChEBI" id="CHEBI:74443"/>
        <dbReference type="EC" id="1.3.1.88"/>
    </reaction>
    <physiologicalReaction direction="right-to-left" evidence="11">
        <dbReference type="Rhea" id="RHEA:53374"/>
    </physiologicalReaction>
</comment>
<sequence>MPEAVPTDITVNTEVGPATIPDLDSFPPTGTPIHPKLSSWDLYRSIGSPQRVVAPMVDQSELPWRILSRRYGFELVYTPMINAKLFADENSKKKKVKYQEVNFNKEFAEEGATSLSLTPASSSSSEPSISAEGRFKDTDRPLFVQFCANDPSTLLRAAQVVEDRCDAVDLNLGCPQHIARRGHYGSYLMEDWPLIFSLINILHINLKVPVTAKMRVYESVEETVAYARMLERAGAQILTVHGRTRNMKGHHTGLADWNKIRAVKEAVKVPVFANGNVLYPQDFYDALAATGAEGIMSAEGNLYNPAVFMKFLASVPSRMFPNAPALPFPSIVAMVHEYLDIVTSLRTPTQSSAIKAHLFRLCRPALEVHRDLREQLGKARFDDKAVGPAKIVTYRQFLAELERRLEEDMKSGKWEKQPDPPLPGSVSHLTEPNGEAGRPAYIPHWLAQPYFRPPLVPGEPGGKEADKVKAEKKADKGDGGKSAEMNGDIQIQGEGKVARGRSGSAEVEWEGKKKAKLNDDKEIAQIAQIAQIAR</sequence>
<evidence type="ECO:0000256" key="6">
    <source>
        <dbReference type="ARBA" id="ARBA00022857"/>
    </source>
</evidence>
<dbReference type="EC" id="1.3.1.88" evidence="10"/>
<evidence type="ECO:0000256" key="17">
    <source>
        <dbReference type="SAM" id="MobiDB-lite"/>
    </source>
</evidence>
<dbReference type="PROSITE" id="PS01136">
    <property type="entry name" value="UPF0034"/>
    <property type="match status" value="1"/>
</dbReference>
<keyword evidence="2" id="KW-0285">Flavoprotein</keyword>
<dbReference type="EMBL" id="LT558119">
    <property type="protein sequence ID" value="SAM75250.1"/>
    <property type="molecule type" value="Genomic_DNA"/>
</dbReference>
<dbReference type="InterPro" id="IPR035587">
    <property type="entry name" value="DUS-like_FMN-bd"/>
</dbReference>
<dbReference type="Proteomes" id="UP000658997">
    <property type="component" value="Unassembled WGS sequence"/>
</dbReference>
<comment type="catalytic activity">
    <reaction evidence="14">
        <text>5,6-dihydrouridine(16) in tRNA + NAD(+) = uridine(16) in tRNA + NADH + H(+)</text>
        <dbReference type="Rhea" id="RHEA:53380"/>
        <dbReference type="Rhea" id="RHEA-COMP:13543"/>
        <dbReference type="Rhea" id="RHEA-COMP:13544"/>
        <dbReference type="ChEBI" id="CHEBI:15378"/>
        <dbReference type="ChEBI" id="CHEBI:57540"/>
        <dbReference type="ChEBI" id="CHEBI:57945"/>
        <dbReference type="ChEBI" id="CHEBI:65315"/>
        <dbReference type="ChEBI" id="CHEBI:74443"/>
        <dbReference type="EC" id="1.3.1.88"/>
    </reaction>
    <physiologicalReaction direction="right-to-left" evidence="14">
        <dbReference type="Rhea" id="RHEA:53382"/>
    </physiologicalReaction>
</comment>
<protein>
    <recommendedName>
        <fullName evidence="10">tRNA-dihydrouridine(16/17) synthase [NAD(P)(+)]</fullName>
        <ecNumber evidence="10">1.3.1.88</ecNumber>
    </recommendedName>
</protein>
<evidence type="ECO:0000256" key="1">
    <source>
        <dbReference type="ARBA" id="ARBA00001917"/>
    </source>
</evidence>
<keyword evidence="4" id="KW-0507">mRNA processing</keyword>
<feature type="domain" description="DUS-like FMN-binding" evidence="18">
    <location>
        <begin position="53"/>
        <end position="380"/>
    </location>
</feature>
<reference evidence="19" key="2">
    <citation type="submission" date="2016-04" db="EMBL/GenBank/DDBJ databases">
        <authorList>
            <person name="Evans L.H."/>
            <person name="Alamgir A."/>
            <person name="Owens N."/>
            <person name="Weber N.D."/>
            <person name="Virtaneva K."/>
            <person name="Barbian K."/>
            <person name="Babar A."/>
            <person name="Rosenke K."/>
        </authorList>
    </citation>
    <scope>NUCLEOTIDE SEQUENCE</scope>
    <source>
        <strain evidence="19">UB2112</strain>
    </source>
</reference>
<gene>
    <name evidence="20" type="ORF">UBRO2_00248</name>
    <name evidence="19" type="ORF">UBRO_01325</name>
</gene>
<evidence type="ECO:0000256" key="5">
    <source>
        <dbReference type="ARBA" id="ARBA00022694"/>
    </source>
</evidence>
<comment type="catalytic activity">
    <reaction evidence="12">
        <text>5,6-dihydrouridine(16) in tRNA + NADP(+) = uridine(16) in tRNA + NADPH + H(+)</text>
        <dbReference type="Rhea" id="RHEA:53376"/>
        <dbReference type="Rhea" id="RHEA-COMP:13543"/>
        <dbReference type="Rhea" id="RHEA-COMP:13544"/>
        <dbReference type="ChEBI" id="CHEBI:15378"/>
        <dbReference type="ChEBI" id="CHEBI:57783"/>
        <dbReference type="ChEBI" id="CHEBI:58349"/>
        <dbReference type="ChEBI" id="CHEBI:65315"/>
        <dbReference type="ChEBI" id="CHEBI:74443"/>
        <dbReference type="EC" id="1.3.1.88"/>
    </reaction>
    <physiologicalReaction direction="right-to-left" evidence="12">
        <dbReference type="Rhea" id="RHEA:53378"/>
    </physiologicalReaction>
</comment>
<evidence type="ECO:0000256" key="7">
    <source>
        <dbReference type="ARBA" id="ARBA00023002"/>
    </source>
</evidence>
<comment type="catalytic activity">
    <reaction evidence="16">
        <text>5,6-dihydrouridine(17) in tRNA + NADP(+) = uridine(17) in tRNA + NADPH + H(+)</text>
        <dbReference type="Rhea" id="RHEA:53368"/>
        <dbReference type="Rhea" id="RHEA-COMP:13541"/>
        <dbReference type="Rhea" id="RHEA-COMP:13542"/>
        <dbReference type="ChEBI" id="CHEBI:15378"/>
        <dbReference type="ChEBI" id="CHEBI:57783"/>
        <dbReference type="ChEBI" id="CHEBI:58349"/>
        <dbReference type="ChEBI" id="CHEBI:65315"/>
        <dbReference type="ChEBI" id="CHEBI:74443"/>
        <dbReference type="EC" id="1.3.1.88"/>
    </reaction>
    <physiologicalReaction direction="right-to-left" evidence="16">
        <dbReference type="Rhea" id="RHEA:53370"/>
    </physiologicalReaction>
</comment>
<keyword evidence="8" id="KW-0520">NAD</keyword>
<evidence type="ECO:0000256" key="12">
    <source>
        <dbReference type="ARBA" id="ARBA00047652"/>
    </source>
</evidence>
<comment type="similarity">
    <text evidence="9">Belongs to the Dus family. Dus1 subfamily.</text>
</comment>
<evidence type="ECO:0000256" key="8">
    <source>
        <dbReference type="ARBA" id="ARBA00023027"/>
    </source>
</evidence>
<reference evidence="20" key="3">
    <citation type="submission" date="2018-08" db="EMBL/GenBank/DDBJ databases">
        <authorList>
            <person name="Guldener U."/>
        </authorList>
    </citation>
    <scope>NUCLEOTIDE SEQUENCE</scope>
    <source>
        <strain evidence="20">UB2</strain>
    </source>
</reference>
<dbReference type="Proteomes" id="UP000179920">
    <property type="component" value="Chromosome III"/>
</dbReference>
<feature type="compositionally biased region" description="Basic and acidic residues" evidence="17">
    <location>
        <begin position="461"/>
        <end position="481"/>
    </location>
</feature>
<feature type="region of interest" description="Disordered" evidence="17">
    <location>
        <begin position="409"/>
        <end position="439"/>
    </location>
</feature>
<evidence type="ECO:0000256" key="4">
    <source>
        <dbReference type="ARBA" id="ARBA00022664"/>
    </source>
</evidence>
<keyword evidence="3" id="KW-0288">FMN</keyword>
<dbReference type="PANTHER" id="PTHR11082">
    <property type="entry name" value="TRNA-DIHYDROURIDINE SYNTHASE"/>
    <property type="match status" value="1"/>
</dbReference>
<dbReference type="OrthoDB" id="272303at2759"/>
<dbReference type="SUPFAM" id="SSF51395">
    <property type="entry name" value="FMN-linked oxidoreductases"/>
    <property type="match status" value="1"/>
</dbReference>
<evidence type="ECO:0000256" key="16">
    <source>
        <dbReference type="ARBA" id="ARBA00049467"/>
    </source>
</evidence>
<dbReference type="PANTHER" id="PTHR11082:SF5">
    <property type="entry name" value="TRNA-DIHYDROURIDINE(16_17) SYNTHASE [NAD(P)(+)]-LIKE"/>
    <property type="match status" value="1"/>
</dbReference>
<evidence type="ECO:0000259" key="18">
    <source>
        <dbReference type="Pfam" id="PF01207"/>
    </source>
</evidence>
<comment type="cofactor">
    <cofactor evidence="1">
        <name>FMN</name>
        <dbReference type="ChEBI" id="CHEBI:58210"/>
    </cofactor>
</comment>
<evidence type="ECO:0000256" key="15">
    <source>
        <dbReference type="ARBA" id="ARBA00049447"/>
    </source>
</evidence>
<evidence type="ECO:0000256" key="11">
    <source>
        <dbReference type="ARBA" id="ARBA00047287"/>
    </source>
</evidence>
<keyword evidence="6" id="KW-0521">NADP</keyword>
<evidence type="ECO:0000313" key="22">
    <source>
        <dbReference type="Proteomes" id="UP000658997"/>
    </source>
</evidence>
<dbReference type="GO" id="GO:0050660">
    <property type="term" value="F:flavin adenine dinucleotide binding"/>
    <property type="evidence" value="ECO:0007669"/>
    <property type="project" value="InterPro"/>
</dbReference>
<dbReference type="EMBL" id="ULHB01000002">
    <property type="protein sequence ID" value="SYW74838.1"/>
    <property type="molecule type" value="Genomic_DNA"/>
</dbReference>
<accession>A0A1K0FYN6</accession>
<evidence type="ECO:0000256" key="14">
    <source>
        <dbReference type="ARBA" id="ARBA00048934"/>
    </source>
</evidence>
<feature type="region of interest" description="Disordered" evidence="17">
    <location>
        <begin position="453"/>
        <end position="515"/>
    </location>
</feature>
<dbReference type="CDD" id="cd02801">
    <property type="entry name" value="DUS_like_FMN"/>
    <property type="match status" value="1"/>
</dbReference>
<dbReference type="InterPro" id="IPR018517">
    <property type="entry name" value="tRNA_hU_synthase_CS"/>
</dbReference>
<comment type="catalytic activity">
    <reaction evidence="15">
        <text>a 5,6-dihydrouridine in mRNA + NADP(+) = a uridine in mRNA + NADPH + H(+)</text>
        <dbReference type="Rhea" id="RHEA:69855"/>
        <dbReference type="Rhea" id="RHEA-COMP:14658"/>
        <dbReference type="Rhea" id="RHEA-COMP:17789"/>
        <dbReference type="ChEBI" id="CHEBI:15378"/>
        <dbReference type="ChEBI" id="CHEBI:57783"/>
        <dbReference type="ChEBI" id="CHEBI:58349"/>
        <dbReference type="ChEBI" id="CHEBI:65315"/>
        <dbReference type="ChEBI" id="CHEBI:74443"/>
    </reaction>
    <physiologicalReaction direction="right-to-left" evidence="15">
        <dbReference type="Rhea" id="RHEA:69857"/>
    </physiologicalReaction>
</comment>
<evidence type="ECO:0000313" key="20">
    <source>
        <dbReference type="EMBL" id="SYW74838.1"/>
    </source>
</evidence>
<organism evidence="19 21">
    <name type="scientific">Ustilago bromivora</name>
    <dbReference type="NCBI Taxonomy" id="307758"/>
    <lineage>
        <taxon>Eukaryota</taxon>
        <taxon>Fungi</taxon>
        <taxon>Dikarya</taxon>
        <taxon>Basidiomycota</taxon>
        <taxon>Ustilaginomycotina</taxon>
        <taxon>Ustilaginomycetes</taxon>
        <taxon>Ustilaginales</taxon>
        <taxon>Ustilaginaceae</taxon>
        <taxon>Ustilago</taxon>
    </lineage>
</organism>
<keyword evidence="22" id="KW-1185">Reference proteome</keyword>
<dbReference type="GO" id="GO:0017150">
    <property type="term" value="F:tRNA dihydrouridine synthase activity"/>
    <property type="evidence" value="ECO:0007669"/>
    <property type="project" value="InterPro"/>
</dbReference>
<dbReference type="InterPro" id="IPR013785">
    <property type="entry name" value="Aldolase_TIM"/>
</dbReference>
<evidence type="ECO:0000313" key="19">
    <source>
        <dbReference type="EMBL" id="SAM75250.1"/>
    </source>
</evidence>
<evidence type="ECO:0000256" key="2">
    <source>
        <dbReference type="ARBA" id="ARBA00022630"/>
    </source>
</evidence>
<feature type="compositionally biased region" description="Basic and acidic residues" evidence="17">
    <location>
        <begin position="409"/>
        <end position="418"/>
    </location>
</feature>
<comment type="catalytic activity">
    <reaction evidence="13">
        <text>a 5,6-dihydrouridine in mRNA + NAD(+) = a uridine in mRNA + NADH + H(+)</text>
        <dbReference type="Rhea" id="RHEA:69851"/>
        <dbReference type="Rhea" id="RHEA-COMP:14658"/>
        <dbReference type="Rhea" id="RHEA-COMP:17789"/>
        <dbReference type="ChEBI" id="CHEBI:15378"/>
        <dbReference type="ChEBI" id="CHEBI:57540"/>
        <dbReference type="ChEBI" id="CHEBI:57945"/>
        <dbReference type="ChEBI" id="CHEBI:65315"/>
        <dbReference type="ChEBI" id="CHEBI:74443"/>
    </reaction>
    <physiologicalReaction direction="right-to-left" evidence="13">
        <dbReference type="Rhea" id="RHEA:69853"/>
    </physiologicalReaction>
</comment>
<evidence type="ECO:0000256" key="10">
    <source>
        <dbReference type="ARBA" id="ARBA00038890"/>
    </source>
</evidence>
<dbReference type="Gene3D" id="3.20.20.70">
    <property type="entry name" value="Aldolase class I"/>
    <property type="match status" value="1"/>
</dbReference>
<keyword evidence="5" id="KW-0819">tRNA processing</keyword>
<evidence type="ECO:0000313" key="21">
    <source>
        <dbReference type="Proteomes" id="UP000179920"/>
    </source>
</evidence>
<feature type="compositionally biased region" description="Low complexity" evidence="17">
    <location>
        <begin position="114"/>
        <end position="132"/>
    </location>
</feature>